<keyword evidence="2" id="KW-0560">Oxidoreductase</keyword>
<dbReference type="InterPro" id="IPR002347">
    <property type="entry name" value="SDR_fam"/>
</dbReference>
<dbReference type="SUPFAM" id="SSF51735">
    <property type="entry name" value="NAD(P)-binding Rossmann-fold domains"/>
    <property type="match status" value="1"/>
</dbReference>
<dbReference type="PANTHER" id="PTHR43639:SF1">
    <property type="entry name" value="SHORT-CHAIN DEHYDROGENASE_REDUCTASE FAMILY PROTEIN"/>
    <property type="match status" value="1"/>
</dbReference>
<gene>
    <name evidence="3" type="ORF">BV394_11060</name>
</gene>
<evidence type="ECO:0000313" key="4">
    <source>
        <dbReference type="Proteomes" id="UP000187266"/>
    </source>
</evidence>
<name>A0A1U7DK06_9RHOB</name>
<dbReference type="GO" id="GO:0016491">
    <property type="term" value="F:oxidoreductase activity"/>
    <property type="evidence" value="ECO:0007669"/>
    <property type="project" value="UniProtKB-KW"/>
</dbReference>
<comment type="similarity">
    <text evidence="1">Belongs to the short-chain dehydrogenases/reductases (SDR) family.</text>
</comment>
<dbReference type="Gene3D" id="3.40.50.720">
    <property type="entry name" value="NAD(P)-binding Rossmann-like Domain"/>
    <property type="match status" value="1"/>
</dbReference>
<dbReference type="InterPro" id="IPR036291">
    <property type="entry name" value="NAD(P)-bd_dom_sf"/>
</dbReference>
<sequence length="265" mass="28515">MKNALVTGAGKRLGRAMALSLAEQGLNVAVHYAGSKDGAEETVAAIRAMGRRAVTLQADLLEEEAAQALVGRAAEALDAPLDVLVNNASIFEYDTLASATRESWDRHLGSNLRAPFVLMQRFAEQAPQAATDENGEARAQACVINMLDQRVRNLGPEFMTYTLAKSALWTLTRTAAQALAPHIRVNAIGPGPTLRGERQSQDHFDRQRAATILRRGSNPQDVTAAMTYLLHAPGVTGQLLCTDGGQHLGWETPDVLGVEIPLWEG</sequence>
<proteinExistence type="inferred from homology"/>
<reference evidence="3 4" key="1">
    <citation type="submission" date="2017-01" db="EMBL/GenBank/DDBJ databases">
        <title>Genomic analysis of Xuhuaishuia manganoxidans DY6-4.</title>
        <authorList>
            <person name="Wang X."/>
        </authorList>
    </citation>
    <scope>NUCLEOTIDE SEQUENCE [LARGE SCALE GENOMIC DNA]</scope>
    <source>
        <strain evidence="3 4">DY6-4</strain>
    </source>
</reference>
<keyword evidence="4" id="KW-1185">Reference proteome</keyword>
<dbReference type="EMBL" id="CP019124">
    <property type="protein sequence ID" value="APX90198.1"/>
    <property type="molecule type" value="Genomic_DNA"/>
</dbReference>
<evidence type="ECO:0000256" key="1">
    <source>
        <dbReference type="ARBA" id="ARBA00006484"/>
    </source>
</evidence>
<dbReference type="PRINTS" id="PR00081">
    <property type="entry name" value="GDHRDH"/>
</dbReference>
<dbReference type="NCBIfam" id="NF006597">
    <property type="entry name" value="PRK09134.1"/>
    <property type="match status" value="1"/>
</dbReference>
<dbReference type="RefSeq" id="WP_076980215.1">
    <property type="nucleotide sequence ID" value="NZ_CP019124.1"/>
</dbReference>
<accession>A0A2M9D4J4</accession>
<dbReference type="AlphaFoldDB" id="A0A1U7DK06"/>
<organism evidence="3 4">
    <name type="scientific">Brevirhabdus pacifica</name>
    <dbReference type="NCBI Taxonomy" id="1267768"/>
    <lineage>
        <taxon>Bacteria</taxon>
        <taxon>Pseudomonadati</taxon>
        <taxon>Pseudomonadota</taxon>
        <taxon>Alphaproteobacteria</taxon>
        <taxon>Rhodobacterales</taxon>
        <taxon>Paracoccaceae</taxon>
        <taxon>Brevirhabdus</taxon>
    </lineage>
</organism>
<dbReference type="OrthoDB" id="9786360at2"/>
<dbReference type="PANTHER" id="PTHR43639">
    <property type="entry name" value="OXIDOREDUCTASE, SHORT-CHAIN DEHYDROGENASE/REDUCTASE FAMILY (AFU_ORTHOLOGUE AFUA_5G02870)"/>
    <property type="match status" value="1"/>
</dbReference>
<dbReference type="STRING" id="1267768.BV394_11060"/>
<protein>
    <submittedName>
        <fullName evidence="3">Short chain dehydrogenase</fullName>
    </submittedName>
</protein>
<evidence type="ECO:0000313" key="3">
    <source>
        <dbReference type="EMBL" id="APX90198.1"/>
    </source>
</evidence>
<dbReference type="Proteomes" id="UP000187266">
    <property type="component" value="Chromosome"/>
</dbReference>
<accession>A0A1U7DK06</accession>
<dbReference type="Pfam" id="PF13561">
    <property type="entry name" value="adh_short_C2"/>
    <property type="match status" value="1"/>
</dbReference>
<evidence type="ECO:0000256" key="2">
    <source>
        <dbReference type="ARBA" id="ARBA00023002"/>
    </source>
</evidence>